<evidence type="ECO:0000313" key="5">
    <source>
        <dbReference type="Proteomes" id="UP000576082"/>
    </source>
</evidence>
<dbReference type="RefSeq" id="WP_169654797.1">
    <property type="nucleotide sequence ID" value="NZ_JABANE010000005.1"/>
</dbReference>
<protein>
    <submittedName>
        <fullName evidence="4">PspA/IM30 family protein</fullName>
    </submittedName>
</protein>
<evidence type="ECO:0000313" key="4">
    <source>
        <dbReference type="EMBL" id="NME66886.1"/>
    </source>
</evidence>
<organism evidence="4 5">
    <name type="scientific">Flammeovirga aprica JL-4</name>
    <dbReference type="NCBI Taxonomy" id="694437"/>
    <lineage>
        <taxon>Bacteria</taxon>
        <taxon>Pseudomonadati</taxon>
        <taxon>Bacteroidota</taxon>
        <taxon>Cytophagia</taxon>
        <taxon>Cytophagales</taxon>
        <taxon>Flammeovirgaceae</taxon>
        <taxon>Flammeovirga</taxon>
    </lineage>
</organism>
<evidence type="ECO:0000256" key="3">
    <source>
        <dbReference type="SAM" id="MobiDB-lite"/>
    </source>
</evidence>
<keyword evidence="2" id="KW-0175">Coiled coil</keyword>
<comment type="caution">
    <text evidence="4">The sequence shown here is derived from an EMBL/GenBank/DDBJ whole genome shotgun (WGS) entry which is preliminary data.</text>
</comment>
<gene>
    <name evidence="4" type="ORF">HHU12_02810</name>
</gene>
<name>A0A7X9RSD1_9BACT</name>
<evidence type="ECO:0000256" key="2">
    <source>
        <dbReference type="SAM" id="Coils"/>
    </source>
</evidence>
<sequence>MFGWLKRLFGIAEAEAHSVLDKLENPIKQTEQGIRDLKTDLSKSMQGLAEVKALSIREKKEFESNSRNAREFESKAVLLLQRAQSGHISADEADRLASQALERKQQYEQRAGANQKNIDNYSGMLSKMESNVQSLKSQISNWENELKTLKARATVSDASAKLNKQLASVDSSTTIARLEKMKQKVEEKEALAESYGEIADISNNTVDNEIDKALGLSGGSSVESLGTSDELKRLKANLNQNPTNNTSAGSSSAGSSAGGGSSELDRLKEQLKNKQ</sequence>
<proteinExistence type="inferred from homology"/>
<evidence type="ECO:0000256" key="1">
    <source>
        <dbReference type="ARBA" id="ARBA00043985"/>
    </source>
</evidence>
<dbReference type="PANTHER" id="PTHR31088">
    <property type="entry name" value="MEMBRANE-ASSOCIATED PROTEIN VIPP1, CHLOROPLASTIC"/>
    <property type="match status" value="1"/>
</dbReference>
<comment type="similarity">
    <text evidence="1">Belongs to the PspA/Vipp/IM30 family.</text>
</comment>
<feature type="compositionally biased region" description="Polar residues" evidence="3">
    <location>
        <begin position="237"/>
        <end position="246"/>
    </location>
</feature>
<accession>A0A7X9RSD1</accession>
<keyword evidence="5" id="KW-1185">Reference proteome</keyword>
<feature type="coiled-coil region" evidence="2">
    <location>
        <begin position="90"/>
        <end position="152"/>
    </location>
</feature>
<dbReference type="Gene3D" id="1.20.5.2280">
    <property type="match status" value="1"/>
</dbReference>
<dbReference type="AlphaFoldDB" id="A0A7X9RSD1"/>
<dbReference type="PANTHER" id="PTHR31088:SF6">
    <property type="entry name" value="PHAGE SHOCK PROTEIN A"/>
    <property type="match status" value="1"/>
</dbReference>
<feature type="region of interest" description="Disordered" evidence="3">
    <location>
        <begin position="214"/>
        <end position="275"/>
    </location>
</feature>
<dbReference type="Proteomes" id="UP000576082">
    <property type="component" value="Unassembled WGS sequence"/>
</dbReference>
<feature type="compositionally biased region" description="Basic and acidic residues" evidence="3">
    <location>
        <begin position="263"/>
        <end position="275"/>
    </location>
</feature>
<dbReference type="Pfam" id="PF04012">
    <property type="entry name" value="PspA_IM30"/>
    <property type="match status" value="1"/>
</dbReference>
<reference evidence="4 5" key="1">
    <citation type="submission" date="2020-04" db="EMBL/GenBank/DDBJ databases">
        <title>Flammeovirga sp. SR4, a novel species isolated from seawater.</title>
        <authorList>
            <person name="Wang X."/>
        </authorList>
    </citation>
    <scope>NUCLEOTIDE SEQUENCE [LARGE SCALE GENOMIC DNA]</scope>
    <source>
        <strain evidence="4 5">ATCC 23126</strain>
    </source>
</reference>
<dbReference type="EMBL" id="JABANE010000005">
    <property type="protein sequence ID" value="NME66886.1"/>
    <property type="molecule type" value="Genomic_DNA"/>
</dbReference>
<dbReference type="InterPro" id="IPR007157">
    <property type="entry name" value="PspA_VIPP1"/>
</dbReference>